<dbReference type="Proteomes" id="UP000218209">
    <property type="component" value="Unassembled WGS sequence"/>
</dbReference>
<proteinExistence type="predicted"/>
<reference evidence="2 3" key="1">
    <citation type="submission" date="2017-03" db="EMBL/GenBank/DDBJ databases">
        <title>WGS assembly of Porphyra umbilicalis.</title>
        <authorList>
            <person name="Brawley S.H."/>
            <person name="Blouin N.A."/>
            <person name="Ficko-Blean E."/>
            <person name="Wheeler G.L."/>
            <person name="Lohr M."/>
            <person name="Goodson H.V."/>
            <person name="Jenkins J.W."/>
            <person name="Blaby-Haas C.E."/>
            <person name="Helliwell K.E."/>
            <person name="Chan C."/>
            <person name="Marriage T."/>
            <person name="Bhattacharya D."/>
            <person name="Klein A.S."/>
            <person name="Badis Y."/>
            <person name="Brodie J."/>
            <person name="Cao Y."/>
            <person name="Collen J."/>
            <person name="Dittami S.M."/>
            <person name="Gachon C.M."/>
            <person name="Green B.R."/>
            <person name="Karpowicz S."/>
            <person name="Kim J.W."/>
            <person name="Kudahl U."/>
            <person name="Lin S."/>
            <person name="Michel G."/>
            <person name="Mittag M."/>
            <person name="Olson B.J."/>
            <person name="Pangilinan J."/>
            <person name="Peng Y."/>
            <person name="Qiu H."/>
            <person name="Shu S."/>
            <person name="Singer J.T."/>
            <person name="Smith A.G."/>
            <person name="Sprecher B.N."/>
            <person name="Wagner V."/>
            <person name="Wang W."/>
            <person name="Wang Z.-Y."/>
            <person name="Yan J."/>
            <person name="Yarish C."/>
            <person name="Zoeuner-Riek S."/>
            <person name="Zhuang Y."/>
            <person name="Zou Y."/>
            <person name="Lindquist E.A."/>
            <person name="Grimwood J."/>
            <person name="Barry K."/>
            <person name="Rokhsar D.S."/>
            <person name="Schmutz J."/>
            <person name="Stiller J.W."/>
            <person name="Grossman A.R."/>
            <person name="Prochnik S.E."/>
        </authorList>
    </citation>
    <scope>NUCLEOTIDE SEQUENCE [LARGE SCALE GENOMIC DNA]</scope>
    <source>
        <strain evidence="2">4086291</strain>
    </source>
</reference>
<feature type="compositionally biased region" description="Basic residues" evidence="1">
    <location>
        <begin position="167"/>
        <end position="176"/>
    </location>
</feature>
<feature type="compositionally biased region" description="Basic residues" evidence="1">
    <location>
        <begin position="43"/>
        <end position="61"/>
    </location>
</feature>
<dbReference type="EMBL" id="KV918832">
    <property type="protein sequence ID" value="OSX77645.1"/>
    <property type="molecule type" value="Genomic_DNA"/>
</dbReference>
<feature type="region of interest" description="Disordered" evidence="1">
    <location>
        <begin position="1"/>
        <end position="61"/>
    </location>
</feature>
<name>A0A1X6PA84_PORUM</name>
<accession>A0A1X6PA84</accession>
<evidence type="ECO:0000256" key="1">
    <source>
        <dbReference type="SAM" id="MobiDB-lite"/>
    </source>
</evidence>
<evidence type="ECO:0000313" key="3">
    <source>
        <dbReference type="Proteomes" id="UP000218209"/>
    </source>
</evidence>
<organism evidence="2 3">
    <name type="scientific">Porphyra umbilicalis</name>
    <name type="common">Purple laver</name>
    <name type="synonym">Red alga</name>
    <dbReference type="NCBI Taxonomy" id="2786"/>
    <lineage>
        <taxon>Eukaryota</taxon>
        <taxon>Rhodophyta</taxon>
        <taxon>Bangiophyceae</taxon>
        <taxon>Bangiales</taxon>
        <taxon>Bangiaceae</taxon>
        <taxon>Porphyra</taxon>
    </lineage>
</organism>
<evidence type="ECO:0000313" key="2">
    <source>
        <dbReference type="EMBL" id="OSX77645.1"/>
    </source>
</evidence>
<sequence>MVGRRWSTPHTGTGAIRAIKRPLVPGALQPPPRLPPRTPHVSPSRRKLRQERARDKKGRRSLLLLRRLRQQHRDGAVKRGHTPRRRAEEVAAQRVRAGGVVIAASDDPANASGGDDTAGVKQRCRTLTVDYWLRKWRERRTSHPRGDTLPAATRRHREHNAEGAHTQVRHGRARRW</sequence>
<dbReference type="AlphaFoldDB" id="A0A1X6PA84"/>
<feature type="region of interest" description="Disordered" evidence="1">
    <location>
        <begin position="73"/>
        <end position="92"/>
    </location>
</feature>
<keyword evidence="3" id="KW-1185">Reference proteome</keyword>
<feature type="region of interest" description="Disordered" evidence="1">
    <location>
        <begin position="142"/>
        <end position="176"/>
    </location>
</feature>
<gene>
    <name evidence="2" type="ORF">BU14_0141s0028</name>
</gene>
<protein>
    <submittedName>
        <fullName evidence="2">Uncharacterized protein</fullName>
    </submittedName>
</protein>
<feature type="compositionally biased region" description="Pro residues" evidence="1">
    <location>
        <begin position="28"/>
        <end position="38"/>
    </location>
</feature>